<dbReference type="SUPFAM" id="SSF75217">
    <property type="entry name" value="alpha/beta knot"/>
    <property type="match status" value="1"/>
</dbReference>
<evidence type="ECO:0000256" key="4">
    <source>
        <dbReference type="ARBA" id="ARBA00022691"/>
    </source>
</evidence>
<dbReference type="GO" id="GO:0141098">
    <property type="term" value="F:tRNA (cytidine(34)-2'-O)-methyltransferase activity"/>
    <property type="evidence" value="ECO:0007669"/>
    <property type="project" value="RHEA"/>
</dbReference>
<dbReference type="FunFam" id="3.40.1280.10:FF:000002">
    <property type="entry name" value="Peptidylprolyl isomerase"/>
    <property type="match status" value="1"/>
</dbReference>
<dbReference type="OrthoDB" id="9789043at2"/>
<accession>A0A557R3C5</accession>
<feature type="binding site" evidence="6 7">
    <location>
        <position position="130"/>
    </location>
    <ligand>
        <name>S-adenosyl-L-methionine</name>
        <dbReference type="ChEBI" id="CHEBI:59789"/>
    </ligand>
</feature>
<evidence type="ECO:0000256" key="2">
    <source>
        <dbReference type="ARBA" id="ARBA00022603"/>
    </source>
</evidence>
<evidence type="ECO:0000256" key="7">
    <source>
        <dbReference type="PIRSR" id="PIRSR029256-1"/>
    </source>
</evidence>
<evidence type="ECO:0000256" key="6">
    <source>
        <dbReference type="HAMAP-Rule" id="MF_01885"/>
    </source>
</evidence>
<comment type="catalytic activity">
    <reaction evidence="6">
        <text>5-carboxymethylaminomethyluridine(34) in tRNA(Leu) + S-adenosyl-L-methionine = 5-carboxymethylaminomethyl-2'-O-methyluridine(34) in tRNA(Leu) + S-adenosyl-L-homocysteine + H(+)</text>
        <dbReference type="Rhea" id="RHEA:43088"/>
        <dbReference type="Rhea" id="RHEA-COMP:10333"/>
        <dbReference type="Rhea" id="RHEA-COMP:10334"/>
        <dbReference type="ChEBI" id="CHEBI:15378"/>
        <dbReference type="ChEBI" id="CHEBI:57856"/>
        <dbReference type="ChEBI" id="CHEBI:59789"/>
        <dbReference type="ChEBI" id="CHEBI:74508"/>
        <dbReference type="ChEBI" id="CHEBI:74511"/>
        <dbReference type="EC" id="2.1.1.207"/>
    </reaction>
</comment>
<dbReference type="AlphaFoldDB" id="A0A557R3C5"/>
<dbReference type="PANTHER" id="PTHR42971">
    <property type="entry name" value="TRNA (CYTIDINE(34)-2'-O)-METHYLTRANSFERASE"/>
    <property type="match status" value="1"/>
</dbReference>
<sequence>MFHIVLYQPEIPPNTGNAIRLSANVGARLHLIEPLGFEMSDKALARAGLDYHQLTHVQTHADWAAFRASVPEGQIYAVTTRGGRGFNEVCYQPGDVLLFGCETRGLPAEMLARLSDEQRVRIPMRPGNRSLNLSNAVAVVAYEAWRQRGYEGGA</sequence>
<comment type="similarity">
    <text evidence="6">Belongs to the class IV-like SAM-binding methyltransferase superfamily. RNA methyltransferase TrmH family. TrmL subfamily.</text>
</comment>
<organism evidence="9 10">
    <name type="scientific">Denitromonas halophila</name>
    <dbReference type="NCBI Taxonomy" id="1629404"/>
    <lineage>
        <taxon>Bacteria</taxon>
        <taxon>Pseudomonadati</taxon>
        <taxon>Pseudomonadota</taxon>
        <taxon>Betaproteobacteria</taxon>
        <taxon>Rhodocyclales</taxon>
        <taxon>Zoogloeaceae</taxon>
        <taxon>Denitromonas</taxon>
    </lineage>
</organism>
<dbReference type="GO" id="GO:0003723">
    <property type="term" value="F:RNA binding"/>
    <property type="evidence" value="ECO:0007669"/>
    <property type="project" value="InterPro"/>
</dbReference>
<comment type="caution">
    <text evidence="9">The sequence shown here is derived from an EMBL/GenBank/DDBJ whole genome shotgun (WGS) entry which is preliminary data.</text>
</comment>
<dbReference type="EMBL" id="VMNK01000001">
    <property type="protein sequence ID" value="TVO59680.1"/>
    <property type="molecule type" value="Genomic_DNA"/>
</dbReference>
<dbReference type="GO" id="GO:0002132">
    <property type="term" value="P:wobble position uridine ribose methylation"/>
    <property type="evidence" value="ECO:0007669"/>
    <property type="project" value="TreeGrafter"/>
</dbReference>
<evidence type="ECO:0000256" key="3">
    <source>
        <dbReference type="ARBA" id="ARBA00022679"/>
    </source>
</evidence>
<evidence type="ECO:0000313" key="9">
    <source>
        <dbReference type="EMBL" id="TVO59680.1"/>
    </source>
</evidence>
<name>A0A557R3C5_9RHOO</name>
<comment type="catalytic activity">
    <reaction evidence="6">
        <text>cytidine(34) in tRNA + S-adenosyl-L-methionine = 2'-O-methylcytidine(34) in tRNA + S-adenosyl-L-homocysteine + H(+)</text>
        <dbReference type="Rhea" id="RHEA:43084"/>
        <dbReference type="Rhea" id="RHEA-COMP:10331"/>
        <dbReference type="Rhea" id="RHEA-COMP:10332"/>
        <dbReference type="ChEBI" id="CHEBI:15378"/>
        <dbReference type="ChEBI" id="CHEBI:57856"/>
        <dbReference type="ChEBI" id="CHEBI:59789"/>
        <dbReference type="ChEBI" id="CHEBI:74495"/>
        <dbReference type="ChEBI" id="CHEBI:82748"/>
        <dbReference type="EC" id="2.1.1.207"/>
    </reaction>
</comment>
<comment type="subcellular location">
    <subcellularLocation>
        <location evidence="6">Cytoplasm</location>
    </subcellularLocation>
</comment>
<dbReference type="GO" id="GO:0042802">
    <property type="term" value="F:identical protein binding"/>
    <property type="evidence" value="ECO:0007669"/>
    <property type="project" value="UniProtKB-ARBA"/>
</dbReference>
<comment type="subunit">
    <text evidence="6">Homodimer.</text>
</comment>
<dbReference type="InterPro" id="IPR016914">
    <property type="entry name" value="TrmL"/>
</dbReference>
<dbReference type="InterPro" id="IPR029028">
    <property type="entry name" value="Alpha/beta_knot_MTases"/>
</dbReference>
<evidence type="ECO:0000259" key="8">
    <source>
        <dbReference type="Pfam" id="PF00588"/>
    </source>
</evidence>
<feature type="domain" description="tRNA/rRNA methyltransferase SpoU type" evidence="8">
    <location>
        <begin position="2"/>
        <end position="142"/>
    </location>
</feature>
<keyword evidence="3 6" id="KW-0808">Transferase</keyword>
<protein>
    <recommendedName>
        <fullName evidence="6">tRNA (cytidine(34)-2'-O)-methyltransferase</fullName>
        <ecNumber evidence="6">2.1.1.207</ecNumber>
    </recommendedName>
    <alternativeName>
        <fullName evidence="6">tRNA (cytidine/uridine-2'-O-)-methyltransferase TrmL</fullName>
    </alternativeName>
</protein>
<dbReference type="GO" id="GO:0002131">
    <property type="term" value="P:wobble position cytosine ribose methylation"/>
    <property type="evidence" value="ECO:0007669"/>
    <property type="project" value="TreeGrafter"/>
</dbReference>
<keyword evidence="10" id="KW-1185">Reference proteome</keyword>
<reference evidence="9 10" key="1">
    <citation type="submission" date="2019-07" db="EMBL/GenBank/DDBJ databases">
        <title>The pathways for chlorine oxyanion respiration interact through the shared metabolite chlorate.</title>
        <authorList>
            <person name="Barnum T.P."/>
            <person name="Cheng Y."/>
            <person name="Hill K.A."/>
            <person name="Lucas L.N."/>
            <person name="Carlson H.K."/>
            <person name="Coates J.D."/>
        </authorList>
    </citation>
    <scope>NUCLEOTIDE SEQUENCE [LARGE SCALE GENOMIC DNA]</scope>
    <source>
        <strain evidence="9 10">SFB-3</strain>
    </source>
</reference>
<dbReference type="CDD" id="cd18094">
    <property type="entry name" value="SpoU-like_TrmL"/>
    <property type="match status" value="1"/>
</dbReference>
<dbReference type="GO" id="GO:0005737">
    <property type="term" value="C:cytoplasm"/>
    <property type="evidence" value="ECO:0007669"/>
    <property type="project" value="UniProtKB-SubCell"/>
</dbReference>
<dbReference type="InterPro" id="IPR001537">
    <property type="entry name" value="SpoU_MeTrfase"/>
</dbReference>
<dbReference type="RefSeq" id="WP_144307697.1">
    <property type="nucleotide sequence ID" value="NZ_VMNK01000001.1"/>
</dbReference>
<dbReference type="HAMAP" id="MF_01885">
    <property type="entry name" value="tRNA_methyltr_TrmL"/>
    <property type="match status" value="1"/>
</dbReference>
<evidence type="ECO:0000256" key="5">
    <source>
        <dbReference type="ARBA" id="ARBA00022694"/>
    </source>
</evidence>
<proteinExistence type="inferred from homology"/>
<evidence type="ECO:0000313" key="10">
    <source>
        <dbReference type="Proteomes" id="UP000319502"/>
    </source>
</evidence>
<dbReference type="EC" id="2.1.1.207" evidence="6"/>
<feature type="binding site" evidence="6 7">
    <location>
        <position position="78"/>
    </location>
    <ligand>
        <name>S-adenosyl-L-methionine</name>
        <dbReference type="ChEBI" id="CHEBI:59789"/>
    </ligand>
</feature>
<feature type="binding site" evidence="6 7">
    <location>
        <position position="122"/>
    </location>
    <ligand>
        <name>S-adenosyl-L-methionine</name>
        <dbReference type="ChEBI" id="CHEBI:59789"/>
    </ligand>
</feature>
<dbReference type="InterPro" id="IPR029026">
    <property type="entry name" value="tRNA_m1G_MTases_N"/>
</dbReference>
<dbReference type="Pfam" id="PF00588">
    <property type="entry name" value="SpoU_methylase"/>
    <property type="match status" value="1"/>
</dbReference>
<dbReference type="Gene3D" id="3.40.1280.10">
    <property type="match status" value="1"/>
</dbReference>
<keyword evidence="5 6" id="KW-0819">tRNA processing</keyword>
<keyword evidence="4 6" id="KW-0949">S-adenosyl-L-methionine</keyword>
<keyword evidence="1 6" id="KW-0963">Cytoplasm</keyword>
<comment type="function">
    <text evidence="6">Methylates the ribose at the nucleotide 34 wobble position in the two leucyl isoacceptors tRNA(Leu)(CmAA) and tRNA(Leu)(cmnm5UmAA). Catalyzes the methyl transfer from S-adenosyl-L-methionine to the 2'-OH of the wobble nucleotide.</text>
</comment>
<dbReference type="PANTHER" id="PTHR42971:SF1">
    <property type="entry name" value="TRNA (CYTIDINE(34)-2'-O)-METHYLTRANSFERASE"/>
    <property type="match status" value="1"/>
</dbReference>
<dbReference type="PIRSF" id="PIRSF029256">
    <property type="entry name" value="SpoU_TrmH_prd"/>
    <property type="match status" value="1"/>
</dbReference>
<evidence type="ECO:0000256" key="1">
    <source>
        <dbReference type="ARBA" id="ARBA00022490"/>
    </source>
</evidence>
<gene>
    <name evidence="6" type="primary">trmL</name>
    <name evidence="9" type="ORF">FHP91_00195</name>
</gene>
<keyword evidence="2 6" id="KW-0489">Methyltransferase</keyword>
<feature type="binding site" evidence="6 7">
    <location>
        <position position="100"/>
    </location>
    <ligand>
        <name>S-adenosyl-L-methionine</name>
        <dbReference type="ChEBI" id="CHEBI:59789"/>
    </ligand>
</feature>
<dbReference type="Proteomes" id="UP000319502">
    <property type="component" value="Unassembled WGS sequence"/>
</dbReference>
<dbReference type="GO" id="GO:0141102">
    <property type="term" value="F:tRNA (5-carboxymethylaminomethyluridine(34)-2'-O)-methyltransferase activity"/>
    <property type="evidence" value="ECO:0007669"/>
    <property type="project" value="RHEA"/>
</dbReference>